<gene>
    <name evidence="3" type="ORF">SAMN05444171_3633</name>
</gene>
<dbReference type="RefSeq" id="WP_157793705.1">
    <property type="nucleotide sequence ID" value="NZ_FNTI01000001.1"/>
</dbReference>
<evidence type="ECO:0000313" key="4">
    <source>
        <dbReference type="Proteomes" id="UP000183208"/>
    </source>
</evidence>
<keyword evidence="3" id="KW-0808">Transferase</keyword>
<feature type="transmembrane region" description="Helical" evidence="1">
    <location>
        <begin position="84"/>
        <end position="102"/>
    </location>
</feature>
<evidence type="ECO:0000313" key="3">
    <source>
        <dbReference type="EMBL" id="SED26684.1"/>
    </source>
</evidence>
<feature type="transmembrane region" description="Helical" evidence="1">
    <location>
        <begin position="213"/>
        <end position="241"/>
    </location>
</feature>
<feature type="transmembrane region" description="Helical" evidence="1">
    <location>
        <begin position="21"/>
        <end position="40"/>
    </location>
</feature>
<dbReference type="InterPro" id="IPR050879">
    <property type="entry name" value="Acyltransferase_3"/>
</dbReference>
<dbReference type="InterPro" id="IPR002656">
    <property type="entry name" value="Acyl_transf_3_dom"/>
</dbReference>
<reference evidence="3 4" key="1">
    <citation type="submission" date="2016-10" db="EMBL/GenBank/DDBJ databases">
        <authorList>
            <person name="de Groot N.N."/>
        </authorList>
    </citation>
    <scope>NUCLEOTIDE SEQUENCE [LARGE SCALE GENOMIC DNA]</scope>
    <source>
        <strain evidence="3 4">GAS522</strain>
    </source>
</reference>
<evidence type="ECO:0000256" key="1">
    <source>
        <dbReference type="SAM" id="Phobius"/>
    </source>
</evidence>
<keyword evidence="3" id="KW-0012">Acyltransferase</keyword>
<keyword evidence="1" id="KW-1133">Transmembrane helix</keyword>
<proteinExistence type="predicted"/>
<feature type="domain" description="Acyltransferase 3" evidence="2">
    <location>
        <begin position="16"/>
        <end position="162"/>
    </location>
</feature>
<dbReference type="GO" id="GO:0016747">
    <property type="term" value="F:acyltransferase activity, transferring groups other than amino-acyl groups"/>
    <property type="evidence" value="ECO:0007669"/>
    <property type="project" value="InterPro"/>
</dbReference>
<keyword evidence="1" id="KW-0472">Membrane</keyword>
<organism evidence="3 4">
    <name type="scientific">Bradyrhizobium lablabi</name>
    <dbReference type="NCBI Taxonomy" id="722472"/>
    <lineage>
        <taxon>Bacteria</taxon>
        <taxon>Pseudomonadati</taxon>
        <taxon>Pseudomonadota</taxon>
        <taxon>Alphaproteobacteria</taxon>
        <taxon>Hyphomicrobiales</taxon>
        <taxon>Nitrobacteraceae</taxon>
        <taxon>Bradyrhizobium</taxon>
    </lineage>
</organism>
<keyword evidence="1" id="KW-0812">Transmembrane</keyword>
<evidence type="ECO:0000259" key="2">
    <source>
        <dbReference type="Pfam" id="PF01757"/>
    </source>
</evidence>
<feature type="transmembrane region" description="Helical" evidence="1">
    <location>
        <begin position="153"/>
        <end position="178"/>
    </location>
</feature>
<keyword evidence="3" id="KW-0378">Hydrolase</keyword>
<protein>
    <submittedName>
        <fullName evidence="3">Peptidoglycan/LPS O-acetylase OafA/YrhL, contains acyltransferase and SGNH-hydrolase domains</fullName>
    </submittedName>
</protein>
<dbReference type="EMBL" id="FNTI01000001">
    <property type="protein sequence ID" value="SED26684.1"/>
    <property type="molecule type" value="Genomic_DNA"/>
</dbReference>
<sequence>MKSSVEPPAVASARVTAIDGLRGLLAVVVLAWHVCAPFGINWMLMPAHFAVGLFFVLSSYVLTRSWEGRFGVFLARRVVRLWPVYALCLAAGYIIASVPPVWSEFLWYPLIGPNDEPSINPPVWSLFLEVWAMPFMPLIVWSSSDKIRGITCAAAAMLVGLIVPQVSILCLFVIGASFSHISFRNRLLDAAIPQWLGRISYSLYLSHALVLKVFVHAFGAWGGVLAIPAALCIGWLIWWSVERQSIKLSRKIGRTAVFQMSSIAT</sequence>
<dbReference type="Pfam" id="PF01757">
    <property type="entry name" value="Acyl_transf_3"/>
    <property type="match status" value="1"/>
</dbReference>
<dbReference type="PANTHER" id="PTHR23028">
    <property type="entry name" value="ACETYLTRANSFERASE"/>
    <property type="match status" value="1"/>
</dbReference>
<dbReference type="GO" id="GO:0016787">
    <property type="term" value="F:hydrolase activity"/>
    <property type="evidence" value="ECO:0007669"/>
    <property type="project" value="UniProtKB-KW"/>
</dbReference>
<dbReference type="Proteomes" id="UP000183208">
    <property type="component" value="Unassembled WGS sequence"/>
</dbReference>
<feature type="transmembrane region" description="Helical" evidence="1">
    <location>
        <begin position="46"/>
        <end position="63"/>
    </location>
</feature>
<accession>A0A1M6ZJ25</accession>
<name>A0A1M6ZJ25_9BRAD</name>
<feature type="transmembrane region" description="Helical" evidence="1">
    <location>
        <begin position="122"/>
        <end position="141"/>
    </location>
</feature>
<dbReference type="AlphaFoldDB" id="A0A1M6ZJ25"/>